<comment type="subcellular location">
    <subcellularLocation>
        <location evidence="1">Membrane</location>
        <topology evidence="1">Multi-pass membrane protein</topology>
    </subcellularLocation>
</comment>
<dbReference type="EC" id="2.7.8.31" evidence="8"/>
<evidence type="ECO:0000256" key="3">
    <source>
        <dbReference type="ARBA" id="ARBA00022692"/>
    </source>
</evidence>
<keyword evidence="4 6" id="KW-1133">Transmembrane helix</keyword>
<evidence type="ECO:0000259" key="7">
    <source>
        <dbReference type="Pfam" id="PF02397"/>
    </source>
</evidence>
<feature type="transmembrane region" description="Helical" evidence="6">
    <location>
        <begin position="7"/>
        <end position="29"/>
    </location>
</feature>
<keyword evidence="5 6" id="KW-0472">Membrane</keyword>
<feature type="transmembrane region" description="Helical" evidence="6">
    <location>
        <begin position="285"/>
        <end position="306"/>
    </location>
</feature>
<dbReference type="NCBIfam" id="TIGR03023">
    <property type="entry name" value="WcaJ_sugtrans"/>
    <property type="match status" value="1"/>
</dbReference>
<evidence type="ECO:0000256" key="5">
    <source>
        <dbReference type="ARBA" id="ARBA00023136"/>
    </source>
</evidence>
<dbReference type="Gene3D" id="3.40.50.720">
    <property type="entry name" value="NAD(P)-binding Rossmann-like Domain"/>
    <property type="match status" value="1"/>
</dbReference>
<protein>
    <submittedName>
        <fullName evidence="8">Undecaprenyl-phosphate glucose phosphotransferase</fullName>
        <ecNumber evidence="8">2.7.8.31</ecNumber>
    </submittedName>
</protein>
<feature type="transmembrane region" description="Helical" evidence="6">
    <location>
        <begin position="89"/>
        <end position="106"/>
    </location>
</feature>
<keyword evidence="3 6" id="KW-0812">Transmembrane</keyword>
<dbReference type="SUPFAM" id="SSF51735">
    <property type="entry name" value="NAD(P)-binding Rossmann-fold domains"/>
    <property type="match status" value="1"/>
</dbReference>
<keyword evidence="2 8" id="KW-0808">Transferase</keyword>
<evidence type="ECO:0000313" key="9">
    <source>
        <dbReference type="Proteomes" id="UP000681041"/>
    </source>
</evidence>
<accession>A0A8T8K593</accession>
<dbReference type="GO" id="GO:0016020">
    <property type="term" value="C:membrane"/>
    <property type="evidence" value="ECO:0007669"/>
    <property type="project" value="UniProtKB-SubCell"/>
</dbReference>
<evidence type="ECO:0000256" key="1">
    <source>
        <dbReference type="ARBA" id="ARBA00004141"/>
    </source>
</evidence>
<reference evidence="8" key="1">
    <citation type="submission" date="2020-07" db="EMBL/GenBank/DDBJ databases">
        <title>Methanobacterium. sp. MethCan genome.</title>
        <authorList>
            <person name="Postec A."/>
            <person name="Quemeneur M."/>
        </authorList>
    </citation>
    <scope>NUCLEOTIDE SEQUENCE</scope>
    <source>
        <strain evidence="8">MethCAN</strain>
    </source>
</reference>
<dbReference type="PANTHER" id="PTHR30576:SF0">
    <property type="entry name" value="UNDECAPRENYL-PHOSPHATE N-ACETYLGALACTOSAMINYL 1-PHOSPHATE TRANSFERASE-RELATED"/>
    <property type="match status" value="1"/>
</dbReference>
<dbReference type="NCBIfam" id="TIGR03025">
    <property type="entry name" value="EPS_sugtrans"/>
    <property type="match status" value="1"/>
</dbReference>
<dbReference type="InterPro" id="IPR003362">
    <property type="entry name" value="Bact_transf"/>
</dbReference>
<dbReference type="EMBL" id="CP058560">
    <property type="protein sequence ID" value="QUH23758.1"/>
    <property type="molecule type" value="Genomic_DNA"/>
</dbReference>
<feature type="domain" description="Bacterial sugar transferase" evidence="7">
    <location>
        <begin position="280"/>
        <end position="459"/>
    </location>
</feature>
<dbReference type="Pfam" id="PF13727">
    <property type="entry name" value="CoA_binding_3"/>
    <property type="match status" value="1"/>
</dbReference>
<evidence type="ECO:0000313" key="8">
    <source>
        <dbReference type="EMBL" id="QUH23758.1"/>
    </source>
</evidence>
<proteinExistence type="predicted"/>
<dbReference type="Proteomes" id="UP000681041">
    <property type="component" value="Chromosome"/>
</dbReference>
<dbReference type="RefSeq" id="WP_211532714.1">
    <property type="nucleotide sequence ID" value="NZ_CP058560.1"/>
</dbReference>
<dbReference type="Pfam" id="PF02397">
    <property type="entry name" value="Bac_transf"/>
    <property type="match status" value="1"/>
</dbReference>
<feature type="transmembrane region" description="Helical" evidence="6">
    <location>
        <begin position="49"/>
        <end position="68"/>
    </location>
</feature>
<evidence type="ECO:0000256" key="6">
    <source>
        <dbReference type="SAM" id="Phobius"/>
    </source>
</evidence>
<evidence type="ECO:0000256" key="4">
    <source>
        <dbReference type="ARBA" id="ARBA00022989"/>
    </source>
</evidence>
<dbReference type="PANTHER" id="PTHR30576">
    <property type="entry name" value="COLANIC BIOSYNTHESIS UDP-GLUCOSE LIPID CARRIER TRANSFERASE"/>
    <property type="match status" value="1"/>
</dbReference>
<dbReference type="GeneID" id="64820758"/>
<dbReference type="InterPro" id="IPR036291">
    <property type="entry name" value="NAD(P)-bd_dom_sf"/>
</dbReference>
<dbReference type="InterPro" id="IPR017473">
    <property type="entry name" value="Undecaprenyl-P_gluc_Ptfrase"/>
</dbReference>
<dbReference type="GO" id="GO:0089702">
    <property type="term" value="F:undecaprenyl-phosphate glucose phosphotransferase activity"/>
    <property type="evidence" value="ECO:0007669"/>
    <property type="project" value="UniProtKB-EC"/>
</dbReference>
<keyword evidence="9" id="KW-1185">Reference proteome</keyword>
<dbReference type="OrthoDB" id="340745at2157"/>
<dbReference type="AlphaFoldDB" id="A0A8T8K593"/>
<name>A0A8T8K593_9EURY</name>
<organism evidence="8 9">
    <name type="scientific">Methanobacterium alkalithermotolerans</name>
    <dbReference type="NCBI Taxonomy" id="2731220"/>
    <lineage>
        <taxon>Archaea</taxon>
        <taxon>Methanobacteriati</taxon>
        <taxon>Methanobacteriota</taxon>
        <taxon>Methanomada group</taxon>
        <taxon>Methanobacteria</taxon>
        <taxon>Methanobacteriales</taxon>
        <taxon>Methanobacteriaceae</taxon>
        <taxon>Methanobacterium</taxon>
    </lineage>
</organism>
<feature type="transmembrane region" description="Helical" evidence="6">
    <location>
        <begin position="112"/>
        <end position="132"/>
    </location>
</feature>
<sequence length="467" mass="54848">MIKENQRFFNVGLVLIDLLIISFSLFLAWEVRFTTGLFGLGESVWNFQQYMLLLLVVLPLYIFLYNLFGLYQPHRTKSLSFEALNIFKVNFLGLLTIISLLFILEYTDYSRLLLALFGIFSTFFSITERLLFRKLLRSVRARGFNIKYMLIVGAGELGKKVARKIHENEYLGYHIIGFVDDNFEKGTEIDGLPVMGNMYDLKKIILNNPLDRIIIAISPRHYTLLDRIIDICEKNGVKADIVPDYYRYFPAKPLLKQIDDIPVINIRYVPLDDYFNRGLKRMVDVLMAIGALILLSPLFIIVAFLVKVSSPGPVIFKQERMGLNRKTFHMYKFRSMHVQADENKDDEWTVPHDPRRTRVGSFIRRCSIDELPQIINVLKGEMSFIGPRPERPVFVEQFRDEIPKYMIKHHVRPGMSGWAQVHGWRGDTCIKRRIEYDIFYVENWTIRLDIKIFFMTLFRGFRDKNAY</sequence>
<dbReference type="InterPro" id="IPR017475">
    <property type="entry name" value="EPS_sugar_tfrase"/>
</dbReference>
<dbReference type="KEGG" id="meme:HYG87_08295"/>
<evidence type="ECO:0000256" key="2">
    <source>
        <dbReference type="ARBA" id="ARBA00022679"/>
    </source>
</evidence>
<gene>
    <name evidence="8" type="ORF">HYG87_08295</name>
</gene>